<name>A0ABP0V6W7_9BRYO</name>
<keyword evidence="1" id="KW-0732">Signal</keyword>
<feature type="chain" id="PRO_5047042670" evidence="1">
    <location>
        <begin position="24"/>
        <end position="157"/>
    </location>
</feature>
<dbReference type="Proteomes" id="UP001497444">
    <property type="component" value="Unassembled WGS sequence"/>
</dbReference>
<feature type="non-terminal residue" evidence="2">
    <location>
        <position position="157"/>
    </location>
</feature>
<reference evidence="2" key="1">
    <citation type="submission" date="2024-02" db="EMBL/GenBank/DDBJ databases">
        <authorList>
            <consortium name="ELIXIR-Norway"/>
            <consortium name="Elixir Norway"/>
        </authorList>
    </citation>
    <scope>NUCLEOTIDE SEQUENCE</scope>
</reference>
<gene>
    <name evidence="2" type="ORF">CSSPJE1EN1_LOCUS25539</name>
</gene>
<keyword evidence="3" id="KW-1185">Reference proteome</keyword>
<feature type="signal peptide" evidence="1">
    <location>
        <begin position="1"/>
        <end position="23"/>
    </location>
</feature>
<evidence type="ECO:0000313" key="2">
    <source>
        <dbReference type="EMBL" id="CAK9250161.1"/>
    </source>
</evidence>
<sequence>MLKRKTRMFISLWWMGSMPDTMGSSNCWKAVVDVVPLPIPGGGSFKMDAMGGPKQGSSSERYHLYVESMPVDDIPVLTPDQVARIKMLAANTKAMRDRNEDMSELFSEADMDYANIMNKLVFDDSLQQRPTPAQEFTVVIDQPILPVGKEKKPNEVP</sequence>
<evidence type="ECO:0000256" key="1">
    <source>
        <dbReference type="SAM" id="SignalP"/>
    </source>
</evidence>
<dbReference type="EMBL" id="CAXAQS010000127">
    <property type="protein sequence ID" value="CAK9250161.1"/>
    <property type="molecule type" value="Genomic_DNA"/>
</dbReference>
<protein>
    <submittedName>
        <fullName evidence="2">Uncharacterized protein</fullName>
    </submittedName>
</protein>
<organism evidence="2 3">
    <name type="scientific">Sphagnum jensenii</name>
    <dbReference type="NCBI Taxonomy" id="128206"/>
    <lineage>
        <taxon>Eukaryota</taxon>
        <taxon>Viridiplantae</taxon>
        <taxon>Streptophyta</taxon>
        <taxon>Embryophyta</taxon>
        <taxon>Bryophyta</taxon>
        <taxon>Sphagnophytina</taxon>
        <taxon>Sphagnopsida</taxon>
        <taxon>Sphagnales</taxon>
        <taxon>Sphagnaceae</taxon>
        <taxon>Sphagnum</taxon>
    </lineage>
</organism>
<evidence type="ECO:0000313" key="3">
    <source>
        <dbReference type="Proteomes" id="UP001497444"/>
    </source>
</evidence>
<accession>A0ABP0V6W7</accession>
<comment type="caution">
    <text evidence="2">The sequence shown here is derived from an EMBL/GenBank/DDBJ whole genome shotgun (WGS) entry which is preliminary data.</text>
</comment>
<proteinExistence type="predicted"/>